<evidence type="ECO:0000256" key="1">
    <source>
        <dbReference type="ARBA" id="ARBA00012493"/>
    </source>
</evidence>
<reference evidence="3" key="1">
    <citation type="submission" date="2025-08" db="UniProtKB">
        <authorList>
            <consortium name="Ensembl"/>
        </authorList>
    </citation>
    <scope>IDENTIFICATION</scope>
</reference>
<dbReference type="InterPro" id="IPR043502">
    <property type="entry name" value="DNA/RNA_pol_sf"/>
</dbReference>
<dbReference type="GO" id="GO:0003964">
    <property type="term" value="F:RNA-directed DNA polymerase activity"/>
    <property type="evidence" value="ECO:0007669"/>
    <property type="project" value="UniProtKB-EC"/>
</dbReference>
<evidence type="ECO:0000259" key="2">
    <source>
        <dbReference type="PROSITE" id="PS50878"/>
    </source>
</evidence>
<dbReference type="Proteomes" id="UP000694571">
    <property type="component" value="Unplaced"/>
</dbReference>
<dbReference type="SUPFAM" id="SSF56672">
    <property type="entry name" value="DNA/RNA polymerases"/>
    <property type="match status" value="1"/>
</dbReference>
<dbReference type="EC" id="2.7.7.49" evidence="1"/>
<dbReference type="PROSITE" id="PS50878">
    <property type="entry name" value="RT_POL"/>
    <property type="match status" value="1"/>
</dbReference>
<dbReference type="CDD" id="cd01650">
    <property type="entry name" value="RT_nLTR_like"/>
    <property type="match status" value="1"/>
</dbReference>
<dbReference type="Ensembl" id="ENSSSCT00050098229.1">
    <property type="protein sequence ID" value="ENSSSCP00050042407.1"/>
    <property type="gene ID" value="ENSSSCG00050071970.1"/>
</dbReference>
<name>A0A8D1NSP3_PIG</name>
<sequence>MDPSQQLKLKLIKKHPTNRSPGPDGFTGEFYQTFREELTPILLKLFQKIAEEGILPNSFYQATVTLVPKPDRDTTKKENYRPFSLMNINAKILNKILANRIQQYIKRIVHHDQVGFLPRMQGFFNIRKSISVIHHINKLKNKNRMILSIEAGKAFGKIQHPFLIKTLQKVGISGTYLNMIKAIYDKPTANIILSGEKLTEFPLRSGTRQGCLLSPLLFNIVLEVLARAIREVKGIKGIHIAKEDGKLSLSADDRILYLENPKDSTRKLLELIHEFGKITGYKINTQKSTACLYANNERAEREMREAIPFTI</sequence>
<dbReference type="Pfam" id="PF00078">
    <property type="entry name" value="RVT_1"/>
    <property type="match status" value="1"/>
</dbReference>
<dbReference type="AlphaFoldDB" id="A0A8D1NSP3"/>
<dbReference type="InterPro" id="IPR000477">
    <property type="entry name" value="RT_dom"/>
</dbReference>
<dbReference type="PANTHER" id="PTHR19446">
    <property type="entry name" value="REVERSE TRANSCRIPTASES"/>
    <property type="match status" value="1"/>
</dbReference>
<evidence type="ECO:0000313" key="3">
    <source>
        <dbReference type="Ensembl" id="ENSSSCP00050042407.1"/>
    </source>
</evidence>
<evidence type="ECO:0000313" key="4">
    <source>
        <dbReference type="Proteomes" id="UP000694571"/>
    </source>
</evidence>
<feature type="domain" description="Reverse transcriptase" evidence="2">
    <location>
        <begin position="48"/>
        <end position="311"/>
    </location>
</feature>
<proteinExistence type="predicted"/>
<protein>
    <recommendedName>
        <fullName evidence="1">RNA-directed DNA polymerase</fullName>
        <ecNumber evidence="1">2.7.7.49</ecNumber>
    </recommendedName>
</protein>
<accession>A0A8D1NSP3</accession>
<organism evidence="3 4">
    <name type="scientific">Sus scrofa</name>
    <name type="common">Pig</name>
    <dbReference type="NCBI Taxonomy" id="9823"/>
    <lineage>
        <taxon>Eukaryota</taxon>
        <taxon>Metazoa</taxon>
        <taxon>Chordata</taxon>
        <taxon>Craniata</taxon>
        <taxon>Vertebrata</taxon>
        <taxon>Euteleostomi</taxon>
        <taxon>Mammalia</taxon>
        <taxon>Eutheria</taxon>
        <taxon>Laurasiatheria</taxon>
        <taxon>Artiodactyla</taxon>
        <taxon>Suina</taxon>
        <taxon>Suidae</taxon>
        <taxon>Sus</taxon>
    </lineage>
</organism>